<dbReference type="AlphaFoldDB" id="A0AAN9S4Y7"/>
<evidence type="ECO:0000256" key="3">
    <source>
        <dbReference type="ARBA" id="ARBA00022679"/>
    </source>
</evidence>
<dbReference type="InterPro" id="IPR013083">
    <property type="entry name" value="Znf_RING/FYVE/PHD"/>
</dbReference>
<comment type="catalytic activity">
    <reaction evidence="1">
        <text>S-ubiquitinyl-[E2 ubiquitin-conjugating enzyme]-L-cysteine + [acceptor protein]-L-lysine = [E2 ubiquitin-conjugating enzyme]-L-cysteine + N(6)-ubiquitinyl-[acceptor protein]-L-lysine.</text>
        <dbReference type="EC" id="2.3.2.27"/>
    </reaction>
</comment>
<feature type="domain" description="RING-type" evidence="10">
    <location>
        <begin position="36"/>
        <end position="76"/>
    </location>
</feature>
<keyword evidence="3" id="KW-0808">Transferase</keyword>
<gene>
    <name evidence="11" type="ORF">VNO78_22581</name>
</gene>
<evidence type="ECO:0000256" key="5">
    <source>
        <dbReference type="ARBA" id="ARBA00022771"/>
    </source>
</evidence>
<evidence type="ECO:0000256" key="6">
    <source>
        <dbReference type="ARBA" id="ARBA00022786"/>
    </source>
</evidence>
<evidence type="ECO:0000256" key="1">
    <source>
        <dbReference type="ARBA" id="ARBA00000900"/>
    </source>
</evidence>
<feature type="compositionally biased region" description="Low complexity" evidence="9">
    <location>
        <begin position="1"/>
        <end position="10"/>
    </location>
</feature>
<feature type="region of interest" description="Disordered" evidence="9">
    <location>
        <begin position="219"/>
        <end position="240"/>
    </location>
</feature>
<reference evidence="11 12" key="1">
    <citation type="submission" date="2024-01" db="EMBL/GenBank/DDBJ databases">
        <title>The genomes of 5 underutilized Papilionoideae crops provide insights into root nodulation and disease resistanc.</title>
        <authorList>
            <person name="Jiang F."/>
        </authorList>
    </citation>
    <scope>NUCLEOTIDE SEQUENCE [LARGE SCALE GENOMIC DNA]</scope>
    <source>
        <strain evidence="11">DUOXIRENSHENG_FW03</strain>
        <tissue evidence="11">Leaves</tissue>
    </source>
</reference>
<evidence type="ECO:0000256" key="2">
    <source>
        <dbReference type="ARBA" id="ARBA00012483"/>
    </source>
</evidence>
<feature type="region of interest" description="Disordered" evidence="9">
    <location>
        <begin position="1"/>
        <end position="29"/>
    </location>
</feature>
<dbReference type="EMBL" id="JAYMYS010000006">
    <property type="protein sequence ID" value="KAK7387789.1"/>
    <property type="molecule type" value="Genomic_DNA"/>
</dbReference>
<evidence type="ECO:0000256" key="4">
    <source>
        <dbReference type="ARBA" id="ARBA00022723"/>
    </source>
</evidence>
<sequence>MANFTSSSSSPLPPLMSHISTPSSSAPFDDTSEDTCSICLEPFSTDDPATITSCKHEYHLHCILEWSQRSKECPICWQLLFLKDPASQELLDAVETEKRLSSRTASSHAFTNPRGPLQRLNNDHDDSCSDDSDFDEQLMQHLVTATGRAHYICRRERQRSPGAGPSEVIVLSSSVHASGMQPTLATSSGDSSPTYGVSSAFHKQPPTFAFSSIGMVTTNTSSESDIPSKPRVIYNQPSPESARRLNSSEMFSLPESIKSKLSAASARCKESMSKNARGLKEKLIARNASMKELSKGVQREMNAGIAGVARIIERLDLTSKRSSSPLIPAKGKSVQENGIEQFPNEENGVLVGNVTSTAAGVEIPPYVQNEDDAVKSTMLH</sequence>
<proteinExistence type="predicted"/>
<evidence type="ECO:0000313" key="12">
    <source>
        <dbReference type="Proteomes" id="UP001386955"/>
    </source>
</evidence>
<keyword evidence="5 8" id="KW-0863">Zinc-finger</keyword>
<protein>
    <recommendedName>
        <fullName evidence="2">RING-type E3 ubiquitin transferase</fullName>
        <ecNumber evidence="2">2.3.2.27</ecNumber>
    </recommendedName>
</protein>
<evidence type="ECO:0000256" key="8">
    <source>
        <dbReference type="PROSITE-ProRule" id="PRU00175"/>
    </source>
</evidence>
<dbReference type="InterPro" id="IPR001841">
    <property type="entry name" value="Znf_RING"/>
</dbReference>
<comment type="caution">
    <text evidence="11">The sequence shown here is derived from an EMBL/GenBank/DDBJ whole genome shotgun (WGS) entry which is preliminary data.</text>
</comment>
<dbReference type="Gene3D" id="3.30.40.10">
    <property type="entry name" value="Zinc/RING finger domain, C3HC4 (zinc finger)"/>
    <property type="match status" value="1"/>
</dbReference>
<feature type="region of interest" description="Disordered" evidence="9">
    <location>
        <begin position="101"/>
        <end position="132"/>
    </location>
</feature>
<dbReference type="FunFam" id="3.30.40.10:FF:000874">
    <property type="entry name" value="E3 ubiquitin-protein ligase RHF1A"/>
    <property type="match status" value="1"/>
</dbReference>
<keyword evidence="6" id="KW-0833">Ubl conjugation pathway</keyword>
<name>A0AAN9S4Y7_PSOTE</name>
<dbReference type="Proteomes" id="UP001386955">
    <property type="component" value="Unassembled WGS sequence"/>
</dbReference>
<evidence type="ECO:0000313" key="11">
    <source>
        <dbReference type="EMBL" id="KAK7387789.1"/>
    </source>
</evidence>
<dbReference type="PANTHER" id="PTHR46463">
    <property type="entry name" value="ZINC FINGER, RING/FYVE/PHD-TYPE"/>
    <property type="match status" value="1"/>
</dbReference>
<dbReference type="PROSITE" id="PS50089">
    <property type="entry name" value="ZF_RING_2"/>
    <property type="match status" value="1"/>
</dbReference>
<dbReference type="GO" id="GO:0061630">
    <property type="term" value="F:ubiquitin protein ligase activity"/>
    <property type="evidence" value="ECO:0007669"/>
    <property type="project" value="UniProtKB-EC"/>
</dbReference>
<dbReference type="SUPFAM" id="SSF57850">
    <property type="entry name" value="RING/U-box"/>
    <property type="match status" value="1"/>
</dbReference>
<feature type="region of interest" description="Disordered" evidence="9">
    <location>
        <begin position="180"/>
        <end position="199"/>
    </location>
</feature>
<dbReference type="Pfam" id="PF13639">
    <property type="entry name" value="zf-RING_2"/>
    <property type="match status" value="1"/>
</dbReference>
<accession>A0AAN9S4Y7</accession>
<dbReference type="GO" id="GO:0008270">
    <property type="term" value="F:zinc ion binding"/>
    <property type="evidence" value="ECO:0007669"/>
    <property type="project" value="UniProtKB-KW"/>
</dbReference>
<evidence type="ECO:0000256" key="9">
    <source>
        <dbReference type="SAM" id="MobiDB-lite"/>
    </source>
</evidence>
<keyword evidence="12" id="KW-1185">Reference proteome</keyword>
<keyword evidence="7" id="KW-0862">Zinc</keyword>
<evidence type="ECO:0000259" key="10">
    <source>
        <dbReference type="PROSITE" id="PS50089"/>
    </source>
</evidence>
<organism evidence="11 12">
    <name type="scientific">Psophocarpus tetragonolobus</name>
    <name type="common">Winged bean</name>
    <name type="synonym">Dolichos tetragonolobus</name>
    <dbReference type="NCBI Taxonomy" id="3891"/>
    <lineage>
        <taxon>Eukaryota</taxon>
        <taxon>Viridiplantae</taxon>
        <taxon>Streptophyta</taxon>
        <taxon>Embryophyta</taxon>
        <taxon>Tracheophyta</taxon>
        <taxon>Spermatophyta</taxon>
        <taxon>Magnoliopsida</taxon>
        <taxon>eudicotyledons</taxon>
        <taxon>Gunneridae</taxon>
        <taxon>Pentapetalae</taxon>
        <taxon>rosids</taxon>
        <taxon>fabids</taxon>
        <taxon>Fabales</taxon>
        <taxon>Fabaceae</taxon>
        <taxon>Papilionoideae</taxon>
        <taxon>50 kb inversion clade</taxon>
        <taxon>NPAAA clade</taxon>
        <taxon>indigoferoid/millettioid clade</taxon>
        <taxon>Phaseoleae</taxon>
        <taxon>Psophocarpus</taxon>
    </lineage>
</organism>
<feature type="compositionally biased region" description="Polar residues" evidence="9">
    <location>
        <begin position="180"/>
        <end position="197"/>
    </location>
</feature>
<keyword evidence="4" id="KW-0479">Metal-binding</keyword>
<dbReference type="PANTHER" id="PTHR46463:SF16">
    <property type="entry name" value="E3 UBIQUITIN-PROTEIN LIGASE RHF1A"/>
    <property type="match status" value="1"/>
</dbReference>
<dbReference type="SMART" id="SM00184">
    <property type="entry name" value="RING"/>
    <property type="match status" value="1"/>
</dbReference>
<dbReference type="EC" id="2.3.2.27" evidence="2"/>
<evidence type="ECO:0000256" key="7">
    <source>
        <dbReference type="ARBA" id="ARBA00022833"/>
    </source>
</evidence>